<reference evidence="7 8" key="1">
    <citation type="submission" date="2020-08" db="EMBL/GenBank/DDBJ databases">
        <title>Genomic Encyclopedia of Type Strains, Phase IV (KMG-IV): sequencing the most valuable type-strain genomes for metagenomic binning, comparative biology and taxonomic classification.</title>
        <authorList>
            <person name="Goeker M."/>
        </authorList>
    </citation>
    <scope>NUCLEOTIDE SEQUENCE [LARGE SCALE GENOMIC DNA]</scope>
    <source>
        <strain evidence="7 8">DSM 16325</strain>
    </source>
</reference>
<evidence type="ECO:0000256" key="3">
    <source>
        <dbReference type="ARBA" id="ARBA00023315"/>
    </source>
</evidence>
<protein>
    <submittedName>
        <fullName evidence="7">Alkylresorcinol/alkylpyrone synthase</fullName>
    </submittedName>
</protein>
<name>A0A7W8IM71_9BACL</name>
<keyword evidence="2" id="KW-0808">Transferase</keyword>
<dbReference type="PANTHER" id="PTHR11877">
    <property type="entry name" value="HYDROXYMETHYLGLUTARYL-COA SYNTHASE"/>
    <property type="match status" value="1"/>
</dbReference>
<dbReference type="Proteomes" id="UP000520011">
    <property type="component" value="Unassembled WGS sequence"/>
</dbReference>
<dbReference type="GO" id="GO:0016747">
    <property type="term" value="F:acyltransferase activity, transferring groups other than amino-acyl groups"/>
    <property type="evidence" value="ECO:0007669"/>
    <property type="project" value="InterPro"/>
</dbReference>
<dbReference type="InterPro" id="IPR001099">
    <property type="entry name" value="Chalcone/stilbene_synt_N"/>
</dbReference>
<dbReference type="EMBL" id="JACHEP010000001">
    <property type="protein sequence ID" value="MBB5323050.1"/>
    <property type="molecule type" value="Genomic_DNA"/>
</dbReference>
<dbReference type="InterPro" id="IPR016039">
    <property type="entry name" value="Thiolase-like"/>
</dbReference>
<dbReference type="CDD" id="cd00831">
    <property type="entry name" value="CHS_like"/>
    <property type="match status" value="1"/>
</dbReference>
<dbReference type="AlphaFoldDB" id="A0A7W8IM71"/>
<evidence type="ECO:0000256" key="1">
    <source>
        <dbReference type="ARBA" id="ARBA00005531"/>
    </source>
</evidence>
<dbReference type="GO" id="GO:0030639">
    <property type="term" value="P:polyketide biosynthetic process"/>
    <property type="evidence" value="ECO:0007669"/>
    <property type="project" value="TreeGrafter"/>
</dbReference>
<keyword evidence="3" id="KW-0012">Acyltransferase</keyword>
<dbReference type="PANTHER" id="PTHR11877:SF99">
    <property type="entry name" value="1,3,6,8-TETRAHYDROXYNAPHTHALENE SYNTHASE"/>
    <property type="match status" value="1"/>
</dbReference>
<dbReference type="Pfam" id="PF02797">
    <property type="entry name" value="Chal_sti_synt_C"/>
    <property type="match status" value="1"/>
</dbReference>
<evidence type="ECO:0000256" key="4">
    <source>
        <dbReference type="PIRSR" id="PIRSR000451-1"/>
    </source>
</evidence>
<evidence type="ECO:0000259" key="5">
    <source>
        <dbReference type="Pfam" id="PF00195"/>
    </source>
</evidence>
<evidence type="ECO:0000313" key="8">
    <source>
        <dbReference type="Proteomes" id="UP000520011"/>
    </source>
</evidence>
<feature type="active site" description="Acyl-thioester intermediate" evidence="4">
    <location>
        <position position="155"/>
    </location>
</feature>
<proteinExistence type="inferred from homology"/>
<dbReference type="InterPro" id="IPR012328">
    <property type="entry name" value="Chalcone/stilbene_synt_C"/>
</dbReference>
<organism evidence="7 8">
    <name type="scientific">Anoxybacteroides tepidamans</name>
    <dbReference type="NCBI Taxonomy" id="265948"/>
    <lineage>
        <taxon>Bacteria</taxon>
        <taxon>Bacillati</taxon>
        <taxon>Bacillota</taxon>
        <taxon>Bacilli</taxon>
        <taxon>Bacillales</taxon>
        <taxon>Anoxybacillaceae</taxon>
        <taxon>Anoxybacteroides</taxon>
    </lineage>
</organism>
<keyword evidence="8" id="KW-1185">Reference proteome</keyword>
<feature type="domain" description="Chalcone/stilbene synthase N-terminal" evidence="5">
    <location>
        <begin position="73"/>
        <end position="216"/>
    </location>
</feature>
<dbReference type="InterPro" id="IPR011141">
    <property type="entry name" value="Polyketide_synthase_type-III"/>
</dbReference>
<dbReference type="Gene3D" id="3.40.47.10">
    <property type="match status" value="2"/>
</dbReference>
<comment type="caution">
    <text evidence="7">The sequence shown here is derived from an EMBL/GenBank/DDBJ whole genome shotgun (WGS) entry which is preliminary data.</text>
</comment>
<dbReference type="SUPFAM" id="SSF53901">
    <property type="entry name" value="Thiolase-like"/>
    <property type="match status" value="1"/>
</dbReference>
<feature type="domain" description="Chalcone/stilbene synthase C-terminal" evidence="6">
    <location>
        <begin position="230"/>
        <end position="366"/>
    </location>
</feature>
<evidence type="ECO:0000256" key="2">
    <source>
        <dbReference type="ARBA" id="ARBA00022679"/>
    </source>
</evidence>
<evidence type="ECO:0000259" key="6">
    <source>
        <dbReference type="Pfam" id="PF02797"/>
    </source>
</evidence>
<dbReference type="PIRSF" id="PIRSF000451">
    <property type="entry name" value="PKS_III"/>
    <property type="match status" value="1"/>
</dbReference>
<sequence>MNNTFDHRGGSMPAILSVGTASLPYKVKQEEVCRYVKQLFEHSFPHIDRLLTIFDNGEIQSRFFAQPLDWYQKDHSFSEKNDVYIESAVHYGCEAIQNCLQNDLFLEKPIAYEEVEAIFYISTTGIATPSVEARIMNRLPFSPYTKRIPIWGLGCAGGVAGLARAYEYCLAFPNATVLVIAAEFCSLTFQPHDRSKSNMIGTSLFADGVACLCVAGDGTIDARIRPRIVATQSIFMPHSEEVMGWDIRDEGLFVIFSKNIPSLIQAWLQPNVEAFLQKNGLAMNDIRHFIAHPGGKKVIMAYQEALKIGEQKTKISFDILRNFGNMSSATVYFVLEQFMKQPIPKGDYGLMVALGPGFSAEFTLLHWE</sequence>
<gene>
    <name evidence="7" type="ORF">HNQ34_000127</name>
</gene>
<evidence type="ECO:0000313" key="7">
    <source>
        <dbReference type="EMBL" id="MBB5323050.1"/>
    </source>
</evidence>
<comment type="similarity">
    <text evidence="1">Belongs to the thiolase-like superfamily. Chalcone/stilbene synthases family.</text>
</comment>
<accession>A0A7W8IM71</accession>
<dbReference type="Pfam" id="PF00195">
    <property type="entry name" value="Chal_sti_synt_N"/>
    <property type="match status" value="1"/>
</dbReference>